<keyword evidence="4" id="KW-0812">Transmembrane</keyword>
<evidence type="ECO:0000256" key="3">
    <source>
        <dbReference type="ARBA" id="ARBA00022679"/>
    </source>
</evidence>
<comment type="similarity">
    <text evidence="1">Belongs to the glycosyltransferase 2 family.</text>
</comment>
<protein>
    <submittedName>
        <fullName evidence="6">Glycosyltransferase, group 2 family protein</fullName>
    </submittedName>
</protein>
<feature type="transmembrane region" description="Helical" evidence="4">
    <location>
        <begin position="6"/>
        <end position="30"/>
    </location>
</feature>
<evidence type="ECO:0000256" key="2">
    <source>
        <dbReference type="ARBA" id="ARBA00022676"/>
    </source>
</evidence>
<evidence type="ECO:0000256" key="1">
    <source>
        <dbReference type="ARBA" id="ARBA00006739"/>
    </source>
</evidence>
<gene>
    <name evidence="6" type="ORF">FD47_GL000905</name>
</gene>
<keyword evidence="3 6" id="KW-0808">Transferase</keyword>
<dbReference type="PANTHER" id="PTHR43630">
    <property type="entry name" value="POLY-BETA-1,6-N-ACETYL-D-GLUCOSAMINE SYNTHASE"/>
    <property type="match status" value="1"/>
</dbReference>
<sequence length="429" mass="48241">MASLLVIWGFLLISLVSTSGFGIWNVFAIFRRKNYQAAYKPNIQRHFNHMYILIPALNEAGQIVNTINLMHRVVHHLPITTSLVIINDGSDDGTGEKLKQFSGDPFIHVITRELPNARQGKGLALNAGLRWIESQSHHPKNTIVGVIDSDAKPTRQVMERICQAFIHSNYDLIQTAIAINNVTNFLTLMQAFEFDYPNLLQQVIRTEWGSAIASGNGQFMTLQMAADVKWHNALLDDLEFSINGLLKGYRGGFLADTFMPQEGVLTYRPLVKQRVRWCQGGMQCLFKYGKTLFFSKRIPSKLKTEILIFMGLPFLSIIFSISSIISFGVLIAHLFIWPASSILIGTTIFLISTFITAAMIAMTDHSLHHTKCLFSVKQAGLMTVGNLIYIWQLVPVAYIALIHLMTNQTTWAKTAHAMQSEQRPNNSQS</sequence>
<evidence type="ECO:0000313" key="7">
    <source>
        <dbReference type="Proteomes" id="UP000051010"/>
    </source>
</evidence>
<reference evidence="6 7" key="1">
    <citation type="journal article" date="2015" name="Genome Announc.">
        <title>Expanding the biotechnology potential of lactobacilli through comparative genomics of 213 strains and associated genera.</title>
        <authorList>
            <person name="Sun Z."/>
            <person name="Harris H.M."/>
            <person name="McCann A."/>
            <person name="Guo C."/>
            <person name="Argimon S."/>
            <person name="Zhang W."/>
            <person name="Yang X."/>
            <person name="Jeffery I.B."/>
            <person name="Cooney J.C."/>
            <person name="Kagawa T.F."/>
            <person name="Liu W."/>
            <person name="Song Y."/>
            <person name="Salvetti E."/>
            <person name="Wrobel A."/>
            <person name="Rasinkangas P."/>
            <person name="Parkhill J."/>
            <person name="Rea M.C."/>
            <person name="O'Sullivan O."/>
            <person name="Ritari J."/>
            <person name="Douillard F.P."/>
            <person name="Paul Ross R."/>
            <person name="Yang R."/>
            <person name="Briner A.E."/>
            <person name="Felis G.E."/>
            <person name="de Vos W.M."/>
            <person name="Barrangou R."/>
            <person name="Klaenhammer T.R."/>
            <person name="Caufield P.W."/>
            <person name="Cui Y."/>
            <person name="Zhang H."/>
            <person name="O'Toole P.W."/>
        </authorList>
    </citation>
    <scope>NUCLEOTIDE SEQUENCE [LARGE SCALE GENOMIC DNA]</scope>
    <source>
        <strain evidence="6 7">DSM 18390</strain>
    </source>
</reference>
<feature type="domain" description="Glycosyltransferase 2-like" evidence="5">
    <location>
        <begin position="144"/>
        <end position="336"/>
    </location>
</feature>
<keyword evidence="2" id="KW-0328">Glycosyltransferase</keyword>
<dbReference type="SUPFAM" id="SSF53448">
    <property type="entry name" value="Nucleotide-diphospho-sugar transferases"/>
    <property type="match status" value="1"/>
</dbReference>
<dbReference type="GO" id="GO:0016757">
    <property type="term" value="F:glycosyltransferase activity"/>
    <property type="evidence" value="ECO:0007669"/>
    <property type="project" value="UniProtKB-KW"/>
</dbReference>
<accession>A0A0R1YTB7</accession>
<dbReference type="EMBL" id="AZFZ01000002">
    <property type="protein sequence ID" value="KRM45719.1"/>
    <property type="molecule type" value="Genomic_DNA"/>
</dbReference>
<evidence type="ECO:0000313" key="6">
    <source>
        <dbReference type="EMBL" id="KRM45719.1"/>
    </source>
</evidence>
<comment type="caution">
    <text evidence="6">The sequence shown here is derived from an EMBL/GenBank/DDBJ whole genome shotgun (WGS) entry which is preliminary data.</text>
</comment>
<dbReference type="PATRIC" id="fig|1423786.4.peg.957"/>
<dbReference type="InterPro" id="IPR029044">
    <property type="entry name" value="Nucleotide-diphossugar_trans"/>
</dbReference>
<dbReference type="AlphaFoldDB" id="A0A0R1YTB7"/>
<dbReference type="InterPro" id="IPR001173">
    <property type="entry name" value="Glyco_trans_2-like"/>
</dbReference>
<feature type="transmembrane region" description="Helical" evidence="4">
    <location>
        <begin position="384"/>
        <end position="405"/>
    </location>
</feature>
<keyword evidence="4" id="KW-1133">Transmembrane helix</keyword>
<evidence type="ECO:0000259" key="5">
    <source>
        <dbReference type="Pfam" id="PF13632"/>
    </source>
</evidence>
<dbReference type="PANTHER" id="PTHR43630:SF1">
    <property type="entry name" value="POLY-BETA-1,6-N-ACETYL-D-GLUCOSAMINE SYNTHASE"/>
    <property type="match status" value="1"/>
</dbReference>
<evidence type="ECO:0000256" key="4">
    <source>
        <dbReference type="SAM" id="Phobius"/>
    </source>
</evidence>
<feature type="transmembrane region" description="Helical" evidence="4">
    <location>
        <begin position="342"/>
        <end position="363"/>
    </location>
</feature>
<name>A0A0R1YTB7_9LACO</name>
<dbReference type="Gene3D" id="3.90.550.10">
    <property type="entry name" value="Spore Coat Polysaccharide Biosynthesis Protein SpsA, Chain A"/>
    <property type="match status" value="1"/>
</dbReference>
<dbReference type="Pfam" id="PF13632">
    <property type="entry name" value="Glyco_trans_2_3"/>
    <property type="match status" value="1"/>
</dbReference>
<feature type="transmembrane region" description="Helical" evidence="4">
    <location>
        <begin position="306"/>
        <end position="336"/>
    </location>
</feature>
<dbReference type="RefSeq" id="WP_056979927.1">
    <property type="nucleotide sequence ID" value="NZ_AZFZ01000002.1"/>
</dbReference>
<proteinExistence type="inferred from homology"/>
<keyword evidence="4" id="KW-0472">Membrane</keyword>
<organism evidence="6 7">
    <name type="scientific">Lentilactobacillus parafarraginis DSM 18390 = JCM 14109</name>
    <dbReference type="NCBI Taxonomy" id="1423786"/>
    <lineage>
        <taxon>Bacteria</taxon>
        <taxon>Bacillati</taxon>
        <taxon>Bacillota</taxon>
        <taxon>Bacilli</taxon>
        <taxon>Lactobacillales</taxon>
        <taxon>Lactobacillaceae</taxon>
        <taxon>Lentilactobacillus</taxon>
    </lineage>
</organism>
<dbReference type="Proteomes" id="UP000051010">
    <property type="component" value="Unassembled WGS sequence"/>
</dbReference>